<feature type="transmembrane region" description="Helical" evidence="5">
    <location>
        <begin position="284"/>
        <end position="303"/>
    </location>
</feature>
<dbReference type="EMBL" id="JAAOZC010000001">
    <property type="protein sequence ID" value="NIJ06866.1"/>
    <property type="molecule type" value="Genomic_DNA"/>
</dbReference>
<keyword evidence="2 5" id="KW-0812">Transmembrane</keyword>
<proteinExistence type="predicted"/>
<sequence length="336" mass="35484">MNGIALNVVLLLGSAVVIYLSCEYFVNGVEWLGRRLAMGAQATGTVLAAFGTALPESVVTLVAVAFGTTAASKELGVGAALGGPLALSTIAYATVGIVLLVTHQQFPEGLAANGRFERLARDQRWFLVLFAAKIGLGLVLFAGKAWTSLIFLAAYGLYVRIQMQQPADPDEEEELEPLKLTPRTAEPGLLPAAIQTGIALIVIFLASRLFVGQLEHLGPALGLRPQLLALLLSPIATELPETMNAVIWVRQGKYALALANISGAMMIQATIPTALGLIFTSWHLGAPLILAAAVTAVAIVVMYTAFRRDIASRKLLAGMGGLYVVFALLLVALRLS</sequence>
<evidence type="ECO:0000256" key="2">
    <source>
        <dbReference type="ARBA" id="ARBA00022692"/>
    </source>
</evidence>
<gene>
    <name evidence="7" type="ORF">FHS31_000448</name>
</gene>
<feature type="transmembrane region" description="Helical" evidence="5">
    <location>
        <begin position="254"/>
        <end position="278"/>
    </location>
</feature>
<dbReference type="Pfam" id="PF01699">
    <property type="entry name" value="Na_Ca_ex"/>
    <property type="match status" value="2"/>
</dbReference>
<feature type="transmembrane region" description="Helical" evidence="5">
    <location>
        <begin position="125"/>
        <end position="158"/>
    </location>
</feature>
<evidence type="ECO:0000259" key="6">
    <source>
        <dbReference type="Pfam" id="PF01699"/>
    </source>
</evidence>
<dbReference type="InterPro" id="IPR004481">
    <property type="entry name" value="K/Na/Ca-exchanger"/>
</dbReference>
<keyword evidence="8" id="KW-1185">Reference proteome</keyword>
<dbReference type="PANTHER" id="PTHR10846:SF8">
    <property type="entry name" value="INNER MEMBRANE PROTEIN YRBG"/>
    <property type="match status" value="1"/>
</dbReference>
<evidence type="ECO:0000256" key="1">
    <source>
        <dbReference type="ARBA" id="ARBA00004141"/>
    </source>
</evidence>
<evidence type="ECO:0000313" key="8">
    <source>
        <dbReference type="Proteomes" id="UP000727456"/>
    </source>
</evidence>
<dbReference type="InterPro" id="IPR004837">
    <property type="entry name" value="NaCa_Exmemb"/>
</dbReference>
<comment type="caution">
    <text evidence="7">The sequence shown here is derived from an EMBL/GenBank/DDBJ whole genome shotgun (WGS) entry which is preliminary data.</text>
</comment>
<evidence type="ECO:0000256" key="4">
    <source>
        <dbReference type="ARBA" id="ARBA00023136"/>
    </source>
</evidence>
<dbReference type="Proteomes" id="UP000727456">
    <property type="component" value="Unassembled WGS sequence"/>
</dbReference>
<reference evidence="7 8" key="1">
    <citation type="submission" date="2020-03" db="EMBL/GenBank/DDBJ databases">
        <title>Genomic Encyclopedia of Type Strains, Phase III (KMG-III): the genomes of soil and plant-associated and newly described type strains.</title>
        <authorList>
            <person name="Whitman W."/>
        </authorList>
    </citation>
    <scope>NUCLEOTIDE SEQUENCE [LARGE SCALE GENOMIC DNA]</scope>
    <source>
        <strain evidence="7 8">CECT 8804</strain>
    </source>
</reference>
<feature type="transmembrane region" description="Helical" evidence="5">
    <location>
        <begin position="315"/>
        <end position="335"/>
    </location>
</feature>
<dbReference type="PANTHER" id="PTHR10846">
    <property type="entry name" value="SODIUM/POTASSIUM/CALCIUM EXCHANGER"/>
    <property type="match status" value="1"/>
</dbReference>
<accession>A0ABX0TTD2</accession>
<dbReference type="RefSeq" id="WP_167071593.1">
    <property type="nucleotide sequence ID" value="NZ_JAAOZC010000001.1"/>
</dbReference>
<dbReference type="Gene3D" id="1.20.1420.30">
    <property type="entry name" value="NCX, central ion-binding region"/>
    <property type="match status" value="1"/>
</dbReference>
<comment type="subcellular location">
    <subcellularLocation>
        <location evidence="1">Membrane</location>
        <topology evidence="1">Multi-pass membrane protein</topology>
    </subcellularLocation>
</comment>
<evidence type="ECO:0000313" key="7">
    <source>
        <dbReference type="EMBL" id="NIJ06866.1"/>
    </source>
</evidence>
<protein>
    <submittedName>
        <fullName evidence="7">Cation:H+ antiporter</fullName>
    </submittedName>
</protein>
<keyword evidence="3 5" id="KW-1133">Transmembrane helix</keyword>
<feature type="transmembrane region" description="Helical" evidence="5">
    <location>
        <begin position="46"/>
        <end position="67"/>
    </location>
</feature>
<feature type="transmembrane region" description="Helical" evidence="5">
    <location>
        <begin position="6"/>
        <end position="26"/>
    </location>
</feature>
<feature type="transmembrane region" description="Helical" evidence="5">
    <location>
        <begin position="189"/>
        <end position="211"/>
    </location>
</feature>
<feature type="transmembrane region" description="Helical" evidence="5">
    <location>
        <begin position="79"/>
        <end position="101"/>
    </location>
</feature>
<evidence type="ECO:0000256" key="3">
    <source>
        <dbReference type="ARBA" id="ARBA00022989"/>
    </source>
</evidence>
<name>A0ABX0TTD2_9SPHN</name>
<evidence type="ECO:0000256" key="5">
    <source>
        <dbReference type="SAM" id="Phobius"/>
    </source>
</evidence>
<feature type="domain" description="Sodium/calcium exchanger membrane region" evidence="6">
    <location>
        <begin position="197"/>
        <end position="330"/>
    </location>
</feature>
<keyword evidence="4 5" id="KW-0472">Membrane</keyword>
<dbReference type="InterPro" id="IPR044880">
    <property type="entry name" value="NCX_ion-bd_dom_sf"/>
</dbReference>
<feature type="domain" description="Sodium/calcium exchanger membrane region" evidence="6">
    <location>
        <begin position="8"/>
        <end position="163"/>
    </location>
</feature>
<organism evidence="7 8">
    <name type="scientific">Sphingomonas vulcanisoli</name>
    <dbReference type="NCBI Taxonomy" id="1658060"/>
    <lineage>
        <taxon>Bacteria</taxon>
        <taxon>Pseudomonadati</taxon>
        <taxon>Pseudomonadota</taxon>
        <taxon>Alphaproteobacteria</taxon>
        <taxon>Sphingomonadales</taxon>
        <taxon>Sphingomonadaceae</taxon>
        <taxon>Sphingomonas</taxon>
    </lineage>
</organism>